<feature type="region of interest" description="Disordered" evidence="1">
    <location>
        <begin position="1"/>
        <end position="89"/>
    </location>
</feature>
<dbReference type="OrthoDB" id="7701249at2759"/>
<evidence type="ECO:0000313" key="2">
    <source>
        <dbReference type="EMBL" id="MPC29290.1"/>
    </source>
</evidence>
<proteinExistence type="predicted"/>
<dbReference type="PANTHER" id="PTHR34239:SF2">
    <property type="entry name" value="TRANSPOSABLE ELEMENT P TRANSPOSASE_THAP9 CONSERVED DOMAIN-CONTAINING PROTEIN"/>
    <property type="match status" value="1"/>
</dbReference>
<organism evidence="2 3">
    <name type="scientific">Portunus trituberculatus</name>
    <name type="common">Swimming crab</name>
    <name type="synonym">Neptunus trituberculatus</name>
    <dbReference type="NCBI Taxonomy" id="210409"/>
    <lineage>
        <taxon>Eukaryota</taxon>
        <taxon>Metazoa</taxon>
        <taxon>Ecdysozoa</taxon>
        <taxon>Arthropoda</taxon>
        <taxon>Crustacea</taxon>
        <taxon>Multicrustacea</taxon>
        <taxon>Malacostraca</taxon>
        <taxon>Eumalacostraca</taxon>
        <taxon>Eucarida</taxon>
        <taxon>Decapoda</taxon>
        <taxon>Pleocyemata</taxon>
        <taxon>Brachyura</taxon>
        <taxon>Eubrachyura</taxon>
        <taxon>Portunoidea</taxon>
        <taxon>Portunidae</taxon>
        <taxon>Portuninae</taxon>
        <taxon>Portunus</taxon>
    </lineage>
</organism>
<dbReference type="AlphaFoldDB" id="A0A5B7E5J8"/>
<protein>
    <submittedName>
        <fullName evidence="2">Uncharacterized protein</fullName>
    </submittedName>
</protein>
<dbReference type="PANTHER" id="PTHR34239">
    <property type="entry name" value="APPLE DOMAIN-CONTAINING PROTEIN"/>
    <property type="match status" value="1"/>
</dbReference>
<keyword evidence="3" id="KW-1185">Reference proteome</keyword>
<sequence>MSSSGEGSSPTQTGGQTGAFSHGGEGSRRSRNYGQKSWSSSLPSHQDSSLRASSAHRSLADVAPAPHPPPASTTSRAAYEVEQHVHGDSSAPWNTVLQAIAELRSDMDKLKAERRQEGLLKPNSNTDARPGASTARDDAEPDMPSPGNFSGFLFEEGSCEEGEIHGDNPVCSVLMQTSKAFGPVEEVSCDVDKHVADMVNQLFDHGMREDSYKEVAEDEITKRPGNCPALSPVECNVQILEALKQDARKVDLRMKDVNKDILKAATIIIKSLSVLDKEAQDEGNSVVAHEVGMINGALALLGHANYRNNLVRCFNIKWEINQKYAHLYSDKVPMTRFLFGDDLSQSAKQIKESE</sequence>
<name>A0A5B7E5J8_PORTR</name>
<feature type="compositionally biased region" description="Low complexity" evidence="1">
    <location>
        <begin position="1"/>
        <end position="14"/>
    </location>
</feature>
<feature type="compositionally biased region" description="Gly residues" evidence="1">
    <location>
        <begin position="15"/>
        <end position="24"/>
    </location>
</feature>
<feature type="region of interest" description="Disordered" evidence="1">
    <location>
        <begin position="114"/>
        <end position="154"/>
    </location>
</feature>
<comment type="caution">
    <text evidence="2">The sequence shown here is derived from an EMBL/GenBank/DDBJ whole genome shotgun (WGS) entry which is preliminary data.</text>
</comment>
<feature type="compositionally biased region" description="Low complexity" evidence="1">
    <location>
        <begin position="37"/>
        <end position="57"/>
    </location>
</feature>
<gene>
    <name evidence="2" type="ORF">E2C01_022516</name>
</gene>
<reference evidence="2 3" key="1">
    <citation type="submission" date="2019-05" db="EMBL/GenBank/DDBJ databases">
        <title>Another draft genome of Portunus trituberculatus and its Hox gene families provides insights of decapod evolution.</title>
        <authorList>
            <person name="Jeong J.-H."/>
            <person name="Song I."/>
            <person name="Kim S."/>
            <person name="Choi T."/>
            <person name="Kim D."/>
            <person name="Ryu S."/>
            <person name="Kim W."/>
        </authorList>
    </citation>
    <scope>NUCLEOTIDE SEQUENCE [LARGE SCALE GENOMIC DNA]</scope>
    <source>
        <tissue evidence="2">Muscle</tissue>
    </source>
</reference>
<evidence type="ECO:0000256" key="1">
    <source>
        <dbReference type="SAM" id="MobiDB-lite"/>
    </source>
</evidence>
<dbReference type="EMBL" id="VSRR010002046">
    <property type="protein sequence ID" value="MPC29290.1"/>
    <property type="molecule type" value="Genomic_DNA"/>
</dbReference>
<dbReference type="Proteomes" id="UP000324222">
    <property type="component" value="Unassembled WGS sequence"/>
</dbReference>
<accession>A0A5B7E5J8</accession>
<evidence type="ECO:0000313" key="3">
    <source>
        <dbReference type="Proteomes" id="UP000324222"/>
    </source>
</evidence>